<name>A0A0C9WCE2_9AGAM</name>
<accession>A0A0C9WCE2</accession>
<evidence type="ECO:0000313" key="4">
    <source>
        <dbReference type="Proteomes" id="UP000053820"/>
    </source>
</evidence>
<dbReference type="Pfam" id="PF20153">
    <property type="entry name" value="DUF6535"/>
    <property type="match status" value="1"/>
</dbReference>
<proteinExistence type="predicted"/>
<feature type="non-terminal residue" evidence="3">
    <location>
        <position position="1"/>
    </location>
</feature>
<feature type="non-terminal residue" evidence="3">
    <location>
        <position position="62"/>
    </location>
</feature>
<dbReference type="HOGENOM" id="CLU_194184_0_0_1"/>
<dbReference type="AlphaFoldDB" id="A0A0C9WCE2"/>
<feature type="domain" description="DUF6535" evidence="2">
    <location>
        <begin position="3"/>
        <end position="62"/>
    </location>
</feature>
<dbReference type="EMBL" id="KN839861">
    <property type="protein sequence ID" value="KIJ61572.1"/>
    <property type="molecule type" value="Genomic_DNA"/>
</dbReference>
<keyword evidence="1" id="KW-0472">Membrane</keyword>
<keyword evidence="4" id="KW-1185">Reference proteome</keyword>
<protein>
    <recommendedName>
        <fullName evidence="2">DUF6535 domain-containing protein</fullName>
    </recommendedName>
</protein>
<dbReference type="Proteomes" id="UP000053820">
    <property type="component" value="Unassembled WGS sequence"/>
</dbReference>
<evidence type="ECO:0000256" key="1">
    <source>
        <dbReference type="SAM" id="Phobius"/>
    </source>
</evidence>
<keyword evidence="1" id="KW-0812">Transmembrane</keyword>
<keyword evidence="1" id="KW-1133">Transmembrane helix</keyword>
<feature type="transmembrane region" description="Helical" evidence="1">
    <location>
        <begin position="27"/>
        <end position="46"/>
    </location>
</feature>
<sequence length="62" mass="6914">QFWATYAKEASEYDTEFLEKYKNDMDIVLIFAGLFSAVATTFIAAMQPTLSPDPSDTTNALL</sequence>
<gene>
    <name evidence="3" type="ORF">HYDPIDRAFT_56549</name>
</gene>
<dbReference type="InterPro" id="IPR045338">
    <property type="entry name" value="DUF6535"/>
</dbReference>
<reference evidence="3 4" key="1">
    <citation type="submission" date="2014-04" db="EMBL/GenBank/DDBJ databases">
        <title>Evolutionary Origins and Diversification of the Mycorrhizal Mutualists.</title>
        <authorList>
            <consortium name="DOE Joint Genome Institute"/>
            <consortium name="Mycorrhizal Genomics Consortium"/>
            <person name="Kohler A."/>
            <person name="Kuo A."/>
            <person name="Nagy L.G."/>
            <person name="Floudas D."/>
            <person name="Copeland A."/>
            <person name="Barry K.W."/>
            <person name="Cichocki N."/>
            <person name="Veneault-Fourrey C."/>
            <person name="LaButti K."/>
            <person name="Lindquist E.A."/>
            <person name="Lipzen A."/>
            <person name="Lundell T."/>
            <person name="Morin E."/>
            <person name="Murat C."/>
            <person name="Riley R."/>
            <person name="Ohm R."/>
            <person name="Sun H."/>
            <person name="Tunlid A."/>
            <person name="Henrissat B."/>
            <person name="Grigoriev I.V."/>
            <person name="Hibbett D.S."/>
            <person name="Martin F."/>
        </authorList>
    </citation>
    <scope>NUCLEOTIDE SEQUENCE [LARGE SCALE GENOMIC DNA]</scope>
    <source>
        <strain evidence="3 4">MD-312</strain>
    </source>
</reference>
<evidence type="ECO:0000259" key="2">
    <source>
        <dbReference type="Pfam" id="PF20153"/>
    </source>
</evidence>
<dbReference type="OrthoDB" id="3056321at2759"/>
<evidence type="ECO:0000313" key="3">
    <source>
        <dbReference type="EMBL" id="KIJ61572.1"/>
    </source>
</evidence>
<organism evidence="3 4">
    <name type="scientific">Hydnomerulius pinastri MD-312</name>
    <dbReference type="NCBI Taxonomy" id="994086"/>
    <lineage>
        <taxon>Eukaryota</taxon>
        <taxon>Fungi</taxon>
        <taxon>Dikarya</taxon>
        <taxon>Basidiomycota</taxon>
        <taxon>Agaricomycotina</taxon>
        <taxon>Agaricomycetes</taxon>
        <taxon>Agaricomycetidae</taxon>
        <taxon>Boletales</taxon>
        <taxon>Boletales incertae sedis</taxon>
        <taxon>Leucogyrophana</taxon>
    </lineage>
</organism>